<proteinExistence type="predicted"/>
<protein>
    <submittedName>
        <fullName evidence="2">Uncharacterized protein</fullName>
    </submittedName>
</protein>
<evidence type="ECO:0000256" key="1">
    <source>
        <dbReference type="SAM" id="Phobius"/>
    </source>
</evidence>
<dbReference type="HOGENOM" id="CLU_1243308_0_0_0"/>
<gene>
    <name evidence="2" type="ORF">U14_04142</name>
</gene>
<dbReference type="AlphaFoldDB" id="A0A0S6VZZ3"/>
<name>A0A0S6VZZ3_9BACT</name>
<reference evidence="2 3" key="1">
    <citation type="journal article" date="2015" name="PeerJ">
        <title>First genomic representation of candidate bacterial phylum KSB3 points to enhanced environmental sensing as a trigger of wastewater bulking.</title>
        <authorList>
            <person name="Sekiguchi Y."/>
            <person name="Ohashi A."/>
            <person name="Parks D.H."/>
            <person name="Yamauchi T."/>
            <person name="Tyson G.W."/>
            <person name="Hugenholtz P."/>
        </authorList>
    </citation>
    <scope>NUCLEOTIDE SEQUENCE [LARGE SCALE GENOMIC DNA]</scope>
</reference>
<evidence type="ECO:0000313" key="2">
    <source>
        <dbReference type="EMBL" id="GAK52885.1"/>
    </source>
</evidence>
<evidence type="ECO:0000313" key="3">
    <source>
        <dbReference type="Proteomes" id="UP000030700"/>
    </source>
</evidence>
<keyword evidence="3" id="KW-1185">Reference proteome</keyword>
<keyword evidence="1" id="KW-0812">Transmembrane</keyword>
<feature type="transmembrane region" description="Helical" evidence="1">
    <location>
        <begin position="47"/>
        <end position="66"/>
    </location>
</feature>
<dbReference type="EMBL" id="DF820459">
    <property type="protein sequence ID" value="GAK52885.1"/>
    <property type="molecule type" value="Genomic_DNA"/>
</dbReference>
<feature type="transmembrane region" description="Helical" evidence="1">
    <location>
        <begin position="12"/>
        <end position="41"/>
    </location>
</feature>
<dbReference type="Proteomes" id="UP000030700">
    <property type="component" value="Unassembled WGS sequence"/>
</dbReference>
<accession>A0A0S6VZZ3</accession>
<organism evidence="2 3">
    <name type="scientific">Candidatus Moduliflexus flocculans</name>
    <dbReference type="NCBI Taxonomy" id="1499966"/>
    <lineage>
        <taxon>Bacteria</taxon>
        <taxon>Candidatus Moduliflexota</taxon>
        <taxon>Candidatus Moduliflexia</taxon>
        <taxon>Candidatus Moduliflexales</taxon>
        <taxon>Candidatus Moduliflexaceae</taxon>
    </lineage>
</organism>
<keyword evidence="1" id="KW-0472">Membrane</keyword>
<keyword evidence="1" id="KW-1133">Transmembrane helix</keyword>
<sequence length="225" mass="25391">MNLSEKLTQGAGIAFAYAGGVAALWLGGFCTLISLIIWGIAGFSLPLGLFFGIFGLAPLGTGFWLFRRGKVLRDILKVKLQKETVRKLAFQKQGRLTPKDLARAQGWGEEKALNVLKNLAAEDPERMVLQLNYDSGEIYFDFSDILESLEARKQYQALPLSNTLGEKAVDIAMILGKTIDTFQDYVEMTRETVSHQQHEKREERYRAKIERFLDELEELKNPSSN</sequence>